<gene>
    <name evidence="1" type="ORF">ACFSUS_25335</name>
</gene>
<name>A0ABW5MAA1_9BACT</name>
<organism evidence="1 2">
    <name type="scientific">Spirosoma soli</name>
    <dbReference type="NCBI Taxonomy" id="1770529"/>
    <lineage>
        <taxon>Bacteria</taxon>
        <taxon>Pseudomonadati</taxon>
        <taxon>Bacteroidota</taxon>
        <taxon>Cytophagia</taxon>
        <taxon>Cytophagales</taxon>
        <taxon>Cytophagaceae</taxon>
        <taxon>Spirosoma</taxon>
    </lineage>
</organism>
<evidence type="ECO:0000313" key="2">
    <source>
        <dbReference type="Proteomes" id="UP001597469"/>
    </source>
</evidence>
<protein>
    <submittedName>
        <fullName evidence="1">Uncharacterized protein</fullName>
    </submittedName>
</protein>
<proteinExistence type="predicted"/>
<sequence length="69" mass="7659">MKRIVTTVIGVALFVAGYYHTRRQSEYISAHSADSNSVNVQANSVNDVQPQSYTVSNKQLYATQLVKPL</sequence>
<accession>A0ABW5MAA1</accession>
<evidence type="ECO:0000313" key="1">
    <source>
        <dbReference type="EMBL" id="MFD2573985.1"/>
    </source>
</evidence>
<comment type="caution">
    <text evidence="1">The sequence shown here is derived from an EMBL/GenBank/DDBJ whole genome shotgun (WGS) entry which is preliminary data.</text>
</comment>
<dbReference type="RefSeq" id="WP_381527209.1">
    <property type="nucleotide sequence ID" value="NZ_JBHULN010000023.1"/>
</dbReference>
<keyword evidence="2" id="KW-1185">Reference proteome</keyword>
<dbReference type="Proteomes" id="UP001597469">
    <property type="component" value="Unassembled WGS sequence"/>
</dbReference>
<reference evidence="2" key="1">
    <citation type="journal article" date="2019" name="Int. J. Syst. Evol. Microbiol.">
        <title>The Global Catalogue of Microorganisms (GCM) 10K type strain sequencing project: providing services to taxonomists for standard genome sequencing and annotation.</title>
        <authorList>
            <consortium name="The Broad Institute Genomics Platform"/>
            <consortium name="The Broad Institute Genome Sequencing Center for Infectious Disease"/>
            <person name="Wu L."/>
            <person name="Ma J."/>
        </authorList>
    </citation>
    <scope>NUCLEOTIDE SEQUENCE [LARGE SCALE GENOMIC DNA]</scope>
    <source>
        <strain evidence="2">KCTC 42805</strain>
    </source>
</reference>
<dbReference type="EMBL" id="JBHULN010000023">
    <property type="protein sequence ID" value="MFD2573985.1"/>
    <property type="molecule type" value="Genomic_DNA"/>
</dbReference>